<dbReference type="InterPro" id="IPR000512">
    <property type="entry name" value="Diphtheria_toxin"/>
</dbReference>
<reference evidence="2 3" key="1">
    <citation type="submission" date="2012-08" db="EMBL/GenBank/DDBJ databases">
        <title>Whole genome shotgun sequence of Austwickia chelonae NBRC 105200.</title>
        <authorList>
            <person name="Yoshida I."/>
            <person name="Hosoyama A."/>
            <person name="Tsuchikane K."/>
            <person name="Katsumata H."/>
            <person name="Ando Y."/>
            <person name="Ohji S."/>
            <person name="Hamada M."/>
            <person name="Tamura T."/>
            <person name="Yamazoe A."/>
            <person name="Yamazaki S."/>
            <person name="Fujita N."/>
        </authorList>
    </citation>
    <scope>NUCLEOTIDE SEQUENCE [LARGE SCALE GENOMIC DNA]</scope>
    <source>
        <strain evidence="2 3">NBRC 105200</strain>
    </source>
</reference>
<dbReference type="InterPro" id="IPR022404">
    <property type="entry name" value="Diphtheria_toxin_rcpt-bd_dom"/>
</dbReference>
<comment type="caution">
    <text evidence="2">The sequence shown here is derived from an EMBL/GenBank/DDBJ whole genome shotgun (WGS) entry which is preliminary data.</text>
</comment>
<dbReference type="Gene3D" id="1.10.490.40">
    <property type="entry name" value="Diphtheria toxin, translocation domain"/>
    <property type="match status" value="1"/>
</dbReference>
<dbReference type="STRING" id="100225.SAMN05421595_3072"/>
<dbReference type="SUPFAM" id="SSF56845">
    <property type="entry name" value="Diphtheria toxin, middle domain"/>
    <property type="match status" value="1"/>
</dbReference>
<dbReference type="PRINTS" id="PR00769">
    <property type="entry name" value="DPTHRIATOXIN"/>
</dbReference>
<keyword evidence="3" id="KW-1185">Reference proteome</keyword>
<dbReference type="InterPro" id="IPR036799">
    <property type="entry name" value="Diphtheria_tox_rcpt-bd_dom_sf"/>
</dbReference>
<proteinExistence type="predicted"/>
<dbReference type="GO" id="GO:0005615">
    <property type="term" value="C:extracellular space"/>
    <property type="evidence" value="ECO:0007669"/>
    <property type="project" value="InterPro"/>
</dbReference>
<dbReference type="Proteomes" id="UP000008495">
    <property type="component" value="Unassembled WGS sequence"/>
</dbReference>
<organism evidence="2 3">
    <name type="scientific">Austwickia chelonae NBRC 105200</name>
    <dbReference type="NCBI Taxonomy" id="1184607"/>
    <lineage>
        <taxon>Bacteria</taxon>
        <taxon>Bacillati</taxon>
        <taxon>Actinomycetota</taxon>
        <taxon>Actinomycetes</taxon>
        <taxon>Micrococcales</taxon>
        <taxon>Dermatophilaceae</taxon>
        <taxon>Austwickia</taxon>
    </lineage>
</organism>
<accession>K6UNZ7</accession>
<dbReference type="Gene3D" id="2.60.40.700">
    <property type="entry name" value="Diphtheria toxin, receptor-binding domain"/>
    <property type="match status" value="1"/>
</dbReference>
<dbReference type="SUPFAM" id="SSF49380">
    <property type="entry name" value="Diphtheria toxin, C-terminal domain"/>
    <property type="match status" value="1"/>
</dbReference>
<dbReference type="Pfam" id="PF02764">
    <property type="entry name" value="Diphtheria_T"/>
    <property type="match status" value="1"/>
</dbReference>
<dbReference type="EMBL" id="BAGZ01000024">
    <property type="protein sequence ID" value="GAB79386.1"/>
    <property type="molecule type" value="Genomic_DNA"/>
</dbReference>
<dbReference type="GO" id="GO:0090729">
    <property type="term" value="F:toxin activity"/>
    <property type="evidence" value="ECO:0007669"/>
    <property type="project" value="InterPro"/>
</dbReference>
<evidence type="ECO:0000313" key="2">
    <source>
        <dbReference type="EMBL" id="GAB79386.1"/>
    </source>
</evidence>
<feature type="domain" description="Diphtheria toxin receptor-binding" evidence="1">
    <location>
        <begin position="111"/>
        <end position="261"/>
    </location>
</feature>
<dbReference type="eggNOG" id="ENOG5034101">
    <property type="taxonomic scope" value="Bacteria"/>
</dbReference>
<dbReference type="InterPro" id="IPR036801">
    <property type="entry name" value="Diphtheria_tox_transloc_sf"/>
</dbReference>
<dbReference type="GO" id="GO:0047286">
    <property type="term" value="F:NAD+-diphthamide ADP-ribosyltransferase activity"/>
    <property type="evidence" value="ECO:0007669"/>
    <property type="project" value="InterPro"/>
</dbReference>
<evidence type="ECO:0000313" key="3">
    <source>
        <dbReference type="Proteomes" id="UP000008495"/>
    </source>
</evidence>
<evidence type="ECO:0000259" key="1">
    <source>
        <dbReference type="Pfam" id="PF01324"/>
    </source>
</evidence>
<protein>
    <recommendedName>
        <fullName evidence="1">Diphtheria toxin receptor-binding domain-containing protein</fullName>
    </recommendedName>
</protein>
<name>K6UNZ7_9MICO</name>
<dbReference type="Pfam" id="PF01324">
    <property type="entry name" value="Diphtheria_R"/>
    <property type="match status" value="1"/>
</dbReference>
<dbReference type="AlphaFoldDB" id="K6UNZ7"/>
<gene>
    <name evidence="2" type="ORF">AUCHE_24_00410</name>
</gene>
<sequence length="266" mass="28220">MQQPRPQHGGVAVAQAFTDPKADALTKTAATLSVVPGLGQALGIADGIKHENTEEIVVQSISLAGLLAAQAIPVVGEAVDFGLLVYQLVETIVDLATHLSSAAANPPTEATDSVRPAVSLGLRAGWKTEEDAKLHIGSPYGMKFQRIVLSAEEGKEIPFVRAAVAVDSKFLKINGPRSFVVQNGIKTPMACFETEGNLAFCRPSRPIFLSSSSPATLHLSYVTNEHENGTIKNPTVDILGQRIVENKVITANKVSLVYKVDSSNTL</sequence>